<gene>
    <name evidence="2" type="ORF">GDO86_018424</name>
</gene>
<keyword evidence="3" id="KW-1185">Reference proteome</keyword>
<dbReference type="OrthoDB" id="410807at2759"/>
<dbReference type="Pfam" id="PF22589">
    <property type="entry name" value="SPMIP1"/>
    <property type="match status" value="1"/>
</dbReference>
<dbReference type="Proteomes" id="UP000812440">
    <property type="component" value="Unassembled WGS sequence"/>
</dbReference>
<comment type="caution">
    <text evidence="2">The sequence shown here is derived from an EMBL/GenBank/DDBJ whole genome shotgun (WGS) entry which is preliminary data.</text>
</comment>
<name>A0A8T2I8Y6_9PIPI</name>
<organism evidence="2 3">
    <name type="scientific">Hymenochirus boettgeri</name>
    <name type="common">Congo dwarf clawed frog</name>
    <dbReference type="NCBI Taxonomy" id="247094"/>
    <lineage>
        <taxon>Eukaryota</taxon>
        <taxon>Metazoa</taxon>
        <taxon>Chordata</taxon>
        <taxon>Craniata</taxon>
        <taxon>Vertebrata</taxon>
        <taxon>Euteleostomi</taxon>
        <taxon>Amphibia</taxon>
        <taxon>Batrachia</taxon>
        <taxon>Anura</taxon>
        <taxon>Pipoidea</taxon>
        <taxon>Pipidae</taxon>
        <taxon>Pipinae</taxon>
        <taxon>Hymenochirus</taxon>
    </lineage>
</organism>
<sequence length="176" mass="20880">MKDLLTTRNQNCWKELIEKETATRMQWKLKHQQEHLQDVPLKSRRRPETLVPNVGATLLPPITVRKKPVEVKPVEEPEMQDLVEMRTATPHISNLLYDGFSKEGRGRYLYLRRRKEFGPEEKYLHPILSSWDYGWKLGDVVKELHVPIHGRSRIVRDTFYCKNGIISYPEYTDRIL</sequence>
<proteinExistence type="predicted"/>
<dbReference type="PANTHER" id="PTHR35826:SF5">
    <property type="entry name" value="GENE 45521-RELATED"/>
    <property type="match status" value="1"/>
</dbReference>
<evidence type="ECO:0000259" key="1">
    <source>
        <dbReference type="Pfam" id="PF22589"/>
    </source>
</evidence>
<feature type="domain" description="Sperm microtubule inner protein 1 C-terminal" evidence="1">
    <location>
        <begin position="65"/>
        <end position="167"/>
    </location>
</feature>
<dbReference type="EMBL" id="JAACNH010014715">
    <property type="protein sequence ID" value="KAG8429049.1"/>
    <property type="molecule type" value="Genomic_DNA"/>
</dbReference>
<evidence type="ECO:0000313" key="3">
    <source>
        <dbReference type="Proteomes" id="UP000812440"/>
    </source>
</evidence>
<accession>A0A8T2I8Y6</accession>
<protein>
    <recommendedName>
        <fullName evidence="1">Sperm microtubule inner protein 1 C-terminal domain-containing protein</fullName>
    </recommendedName>
</protein>
<dbReference type="InterPro" id="IPR054323">
    <property type="entry name" value="SPMIP1_C"/>
</dbReference>
<dbReference type="PANTHER" id="PTHR35826">
    <property type="entry name" value="PROTEIN ATP6V1FNB-LIKE"/>
    <property type="match status" value="1"/>
</dbReference>
<reference evidence="2" key="1">
    <citation type="thesis" date="2020" institute="ProQuest LLC" country="789 East Eisenhower Parkway, Ann Arbor, MI, USA">
        <title>Comparative Genomics and Chromosome Evolution.</title>
        <authorList>
            <person name="Mudd A.B."/>
        </authorList>
    </citation>
    <scope>NUCLEOTIDE SEQUENCE</scope>
    <source>
        <strain evidence="2">Female2</strain>
        <tissue evidence="2">Blood</tissue>
    </source>
</reference>
<evidence type="ECO:0000313" key="2">
    <source>
        <dbReference type="EMBL" id="KAG8429049.1"/>
    </source>
</evidence>
<dbReference type="AlphaFoldDB" id="A0A8T2I8Y6"/>